<evidence type="ECO:0000313" key="6">
    <source>
        <dbReference type="Proteomes" id="UP000671914"/>
    </source>
</evidence>
<protein>
    <submittedName>
        <fullName evidence="5">ABC transporter ATP-binding protein</fullName>
    </submittedName>
</protein>
<keyword evidence="1" id="KW-0813">Transport</keyword>
<dbReference type="AlphaFoldDB" id="A0A975IP57"/>
<dbReference type="PROSITE" id="PS50893">
    <property type="entry name" value="ABC_TRANSPORTER_2"/>
    <property type="match status" value="1"/>
</dbReference>
<keyword evidence="3 5" id="KW-0067">ATP-binding</keyword>
<evidence type="ECO:0000256" key="1">
    <source>
        <dbReference type="ARBA" id="ARBA00022448"/>
    </source>
</evidence>
<evidence type="ECO:0000256" key="2">
    <source>
        <dbReference type="ARBA" id="ARBA00022741"/>
    </source>
</evidence>
<dbReference type="PROSITE" id="PS00211">
    <property type="entry name" value="ABC_TRANSPORTER_1"/>
    <property type="match status" value="1"/>
</dbReference>
<dbReference type="KEGG" id="aarc:G127AT_03485"/>
<reference evidence="5" key="1">
    <citation type="submission" date="2021-03" db="EMBL/GenBank/DDBJ databases">
        <title>Agromyces archimandritus sp. nov., isolated from the cockroach Archimandrita tessellata.</title>
        <authorList>
            <person name="Guzman J."/>
            <person name="Ortuzar M."/>
            <person name="Poehlein A."/>
            <person name="Daniel R."/>
            <person name="Trujillo M."/>
            <person name="Vilcinskas A."/>
        </authorList>
    </citation>
    <scope>NUCLEOTIDE SEQUENCE</scope>
    <source>
        <strain evidence="5">G127AT</strain>
    </source>
</reference>
<dbReference type="Pfam" id="PF00005">
    <property type="entry name" value="ABC_tran"/>
    <property type="match status" value="1"/>
</dbReference>
<dbReference type="InterPro" id="IPR017871">
    <property type="entry name" value="ABC_transporter-like_CS"/>
</dbReference>
<dbReference type="PANTHER" id="PTHR42939">
    <property type="entry name" value="ABC TRANSPORTER ATP-BINDING PROTEIN ALBC-RELATED"/>
    <property type="match status" value="1"/>
</dbReference>
<dbReference type="GO" id="GO:0005524">
    <property type="term" value="F:ATP binding"/>
    <property type="evidence" value="ECO:0007669"/>
    <property type="project" value="UniProtKB-KW"/>
</dbReference>
<organism evidence="5 6">
    <name type="scientific">Agromyces archimandritae</name>
    <dbReference type="NCBI Taxonomy" id="2781962"/>
    <lineage>
        <taxon>Bacteria</taxon>
        <taxon>Bacillati</taxon>
        <taxon>Actinomycetota</taxon>
        <taxon>Actinomycetes</taxon>
        <taxon>Micrococcales</taxon>
        <taxon>Microbacteriaceae</taxon>
        <taxon>Agromyces</taxon>
    </lineage>
</organism>
<dbReference type="SUPFAM" id="SSF52540">
    <property type="entry name" value="P-loop containing nucleoside triphosphate hydrolases"/>
    <property type="match status" value="1"/>
</dbReference>
<dbReference type="SMART" id="SM00382">
    <property type="entry name" value="AAA"/>
    <property type="match status" value="1"/>
</dbReference>
<evidence type="ECO:0000259" key="4">
    <source>
        <dbReference type="PROSITE" id="PS50893"/>
    </source>
</evidence>
<dbReference type="InterPro" id="IPR003593">
    <property type="entry name" value="AAA+_ATPase"/>
</dbReference>
<dbReference type="InterPro" id="IPR027417">
    <property type="entry name" value="P-loop_NTPase"/>
</dbReference>
<proteinExistence type="predicted"/>
<dbReference type="EMBL" id="CP071696">
    <property type="protein sequence ID" value="QTX05303.1"/>
    <property type="molecule type" value="Genomic_DNA"/>
</dbReference>
<dbReference type="Gene3D" id="3.40.50.300">
    <property type="entry name" value="P-loop containing nucleotide triphosphate hydrolases"/>
    <property type="match status" value="1"/>
</dbReference>
<dbReference type="CDD" id="cd03230">
    <property type="entry name" value="ABC_DR_subfamily_A"/>
    <property type="match status" value="1"/>
</dbReference>
<accession>A0A975IP57</accession>
<dbReference type="RefSeq" id="WP_210899866.1">
    <property type="nucleotide sequence ID" value="NZ_CP071696.1"/>
</dbReference>
<name>A0A975IP57_9MICO</name>
<dbReference type="GO" id="GO:0016887">
    <property type="term" value="F:ATP hydrolysis activity"/>
    <property type="evidence" value="ECO:0007669"/>
    <property type="project" value="InterPro"/>
</dbReference>
<dbReference type="InterPro" id="IPR051782">
    <property type="entry name" value="ABC_Transporter_VariousFunc"/>
</dbReference>
<keyword evidence="6" id="KW-1185">Reference proteome</keyword>
<evidence type="ECO:0000256" key="3">
    <source>
        <dbReference type="ARBA" id="ARBA00022840"/>
    </source>
</evidence>
<sequence length="213" mass="23215">MSSVIELRDVHLGFRGMSLLTGVNLVIEEGASYALHGPNGSGKSALLRLMCGITRPTSGSVRVAAKYLDADRTYPDRFGVAIDGPAYVGHLSGVQNLRELAGIRKMVGVARIHATMRTFGLDPLLRTRVSRYSLGMKQKLSLCQVFLEEPDVVLLDEPFNALDRESVSLLRNQLEEFRGRGGTLVMTSHERAHLDGLVDVALEIEGGKVNVTV</sequence>
<gene>
    <name evidence="5" type="ORF">G127AT_03485</name>
</gene>
<dbReference type="Proteomes" id="UP000671914">
    <property type="component" value="Chromosome"/>
</dbReference>
<keyword evidence="2" id="KW-0547">Nucleotide-binding</keyword>
<feature type="domain" description="ABC transporter" evidence="4">
    <location>
        <begin position="5"/>
        <end position="213"/>
    </location>
</feature>
<evidence type="ECO:0000313" key="5">
    <source>
        <dbReference type="EMBL" id="QTX05303.1"/>
    </source>
</evidence>
<dbReference type="InterPro" id="IPR003439">
    <property type="entry name" value="ABC_transporter-like_ATP-bd"/>
</dbReference>
<dbReference type="PANTHER" id="PTHR42939:SF1">
    <property type="entry name" value="ABC TRANSPORTER ATP-BINDING PROTEIN ALBC-RELATED"/>
    <property type="match status" value="1"/>
</dbReference>